<gene>
    <name evidence="2" type="ORF">PHSY_002565</name>
</gene>
<organism evidence="2 3">
    <name type="scientific">Pseudozyma hubeiensis (strain SY62)</name>
    <name type="common">Yeast</name>
    <dbReference type="NCBI Taxonomy" id="1305764"/>
    <lineage>
        <taxon>Eukaryota</taxon>
        <taxon>Fungi</taxon>
        <taxon>Dikarya</taxon>
        <taxon>Basidiomycota</taxon>
        <taxon>Ustilaginomycotina</taxon>
        <taxon>Ustilaginomycetes</taxon>
        <taxon>Ustilaginales</taxon>
        <taxon>Ustilaginaceae</taxon>
        <taxon>Pseudozyma</taxon>
    </lineage>
</organism>
<evidence type="ECO:0000256" key="1">
    <source>
        <dbReference type="SAM" id="MobiDB-lite"/>
    </source>
</evidence>
<feature type="compositionally biased region" description="Basic and acidic residues" evidence="1">
    <location>
        <begin position="1"/>
        <end position="16"/>
    </location>
</feature>
<evidence type="ECO:0000313" key="3">
    <source>
        <dbReference type="Proteomes" id="UP000014071"/>
    </source>
</evidence>
<reference evidence="3" key="1">
    <citation type="journal article" date="2013" name="Genome Announc.">
        <title>Draft genome sequence of the basidiomycetous yeast-like fungus Pseudozyma hubeiensis SY62, which produces an abundant amount of the biosurfactant mannosylerythritol lipids.</title>
        <authorList>
            <person name="Konishi M."/>
            <person name="Hatada Y."/>
            <person name="Horiuchi J."/>
        </authorList>
    </citation>
    <scope>NUCLEOTIDE SEQUENCE [LARGE SCALE GENOMIC DNA]</scope>
    <source>
        <strain evidence="3">SY62</strain>
    </source>
</reference>
<evidence type="ECO:0000313" key="2">
    <source>
        <dbReference type="EMBL" id="GAC94992.1"/>
    </source>
</evidence>
<proteinExistence type="predicted"/>
<dbReference type="RefSeq" id="XP_012188579.1">
    <property type="nucleotide sequence ID" value="XM_012333189.1"/>
</dbReference>
<keyword evidence="3" id="KW-1185">Reference proteome</keyword>
<dbReference type="GeneID" id="24107858"/>
<dbReference type="EMBL" id="DF238788">
    <property type="protein sequence ID" value="GAC94992.1"/>
    <property type="molecule type" value="Genomic_DNA"/>
</dbReference>
<keyword evidence="2" id="KW-0675">Receptor</keyword>
<dbReference type="HOGENOM" id="CLU_2004904_0_0_1"/>
<feature type="compositionally biased region" description="Basic and acidic residues" evidence="1">
    <location>
        <begin position="23"/>
        <end position="34"/>
    </location>
</feature>
<dbReference type="AlphaFoldDB" id="R9P1I8"/>
<name>R9P1I8_PSEHS</name>
<accession>R9P1I8</accession>
<sequence>MDFRTFITDRSDESTPRNHRPQARHESSARHSEGRFPQWPTHMALLTAFRQKPLPTLFANIADPRQQCVKLREEASEAAAFVPLSFCLQYLVSQHPLSLSPQLSVINPRSIDGCTAHYRCNCSL</sequence>
<protein>
    <submittedName>
        <fullName evidence="2">Mitochondrial protein import receptor</fullName>
    </submittedName>
</protein>
<dbReference type="Proteomes" id="UP000014071">
    <property type="component" value="Unassembled WGS sequence"/>
</dbReference>
<feature type="region of interest" description="Disordered" evidence="1">
    <location>
        <begin position="1"/>
        <end position="35"/>
    </location>
</feature>